<proteinExistence type="predicted"/>
<keyword evidence="2" id="KW-1185">Reference proteome</keyword>
<organism evidence="1 2">
    <name type="scientific">Roseivivax jejudonensis</name>
    <dbReference type="NCBI Taxonomy" id="1529041"/>
    <lineage>
        <taxon>Bacteria</taxon>
        <taxon>Pseudomonadati</taxon>
        <taxon>Pseudomonadota</taxon>
        <taxon>Alphaproteobacteria</taxon>
        <taxon>Rhodobacterales</taxon>
        <taxon>Roseobacteraceae</taxon>
        <taxon>Roseivivax</taxon>
    </lineage>
</organism>
<protein>
    <submittedName>
        <fullName evidence="1">Uncharacterized protein</fullName>
    </submittedName>
</protein>
<dbReference type="EMBL" id="FWFK01000004">
    <property type="protein sequence ID" value="SLN53399.1"/>
    <property type="molecule type" value="Genomic_DNA"/>
</dbReference>
<accession>A0A1X6ZJH7</accession>
<sequence length="86" mass="8880">MSDRFQSYVSGLESPATDLLEIFPSDDSDLPHAVRALSVAQSGSVRVETVGGSVASVFVAAGAVMPVRVRRVFATGTDALGITGLI</sequence>
<name>A0A1X6ZJH7_9RHOB</name>
<dbReference type="Proteomes" id="UP000193570">
    <property type="component" value="Unassembled WGS sequence"/>
</dbReference>
<evidence type="ECO:0000313" key="2">
    <source>
        <dbReference type="Proteomes" id="UP000193570"/>
    </source>
</evidence>
<dbReference type="OrthoDB" id="7916272at2"/>
<reference evidence="1 2" key="1">
    <citation type="submission" date="2017-03" db="EMBL/GenBank/DDBJ databases">
        <authorList>
            <person name="Afonso C.L."/>
            <person name="Miller P.J."/>
            <person name="Scott M.A."/>
            <person name="Spackman E."/>
            <person name="Goraichik I."/>
            <person name="Dimitrov K.M."/>
            <person name="Suarez D.L."/>
            <person name="Swayne D.E."/>
        </authorList>
    </citation>
    <scope>NUCLEOTIDE SEQUENCE [LARGE SCALE GENOMIC DNA]</scope>
    <source>
        <strain evidence="1 2">CECT 8625</strain>
    </source>
</reference>
<gene>
    <name evidence="1" type="ORF">ROJ8625_02733</name>
</gene>
<dbReference type="AlphaFoldDB" id="A0A1X6ZJH7"/>
<dbReference type="RefSeq" id="WP_085792394.1">
    <property type="nucleotide sequence ID" value="NZ_FWFK01000004.1"/>
</dbReference>
<evidence type="ECO:0000313" key="1">
    <source>
        <dbReference type="EMBL" id="SLN53399.1"/>
    </source>
</evidence>